<accession>A0A4V1RHX9</accession>
<name>A0A4V1RHX9_9HYPH</name>
<evidence type="ECO:0000313" key="2">
    <source>
        <dbReference type="Proteomes" id="UP000289411"/>
    </source>
</evidence>
<sequence length="148" mass="16515">MMASLHVDVLYAQIVVFEMPLRDIQWTDQHTAQGFAWSPGGVSFGVPGDAGASRLDVFRATAFTLDPMCLWAVQVPFEIKSGEFMVGSVIGPERVHVERGRYELNFLARPGQGDVRFVFQHHFIEKQCADLCDPETWYGTADRSSSSS</sequence>
<comment type="caution">
    <text evidence="1">The sequence shown here is derived from an EMBL/GenBank/DDBJ whole genome shotgun (WGS) entry which is preliminary data.</text>
</comment>
<reference evidence="1 2" key="2">
    <citation type="submission" date="2019-02" db="EMBL/GenBank/DDBJ databases">
        <title>'Lichenibacterium ramalinii' gen. nov. sp. nov., 'Lichenibacterium minor' gen. nov. sp. nov.</title>
        <authorList>
            <person name="Pankratov T."/>
        </authorList>
    </citation>
    <scope>NUCLEOTIDE SEQUENCE [LARGE SCALE GENOMIC DNA]</scope>
    <source>
        <strain evidence="1 2">RmlP001</strain>
    </source>
</reference>
<keyword evidence="2" id="KW-1185">Reference proteome</keyword>
<dbReference type="InterPro" id="IPR020354">
    <property type="entry name" value="Competence_nuclease_inhibitor"/>
</dbReference>
<evidence type="ECO:0000313" key="1">
    <source>
        <dbReference type="EMBL" id="RYB01607.1"/>
    </source>
</evidence>
<dbReference type="InterPro" id="IPR038691">
    <property type="entry name" value="ComJ_sf"/>
</dbReference>
<gene>
    <name evidence="1" type="ORF">D3272_25125</name>
</gene>
<dbReference type="Gene3D" id="2.60.34.30">
    <property type="entry name" value="Competence, DNA-entry nuclease inhibitor, ComJ"/>
    <property type="match status" value="1"/>
</dbReference>
<dbReference type="AlphaFoldDB" id="A0A4V1RHX9"/>
<dbReference type="OrthoDB" id="9182344at2"/>
<reference evidence="1 2" key="1">
    <citation type="submission" date="2018-09" db="EMBL/GenBank/DDBJ databases">
        <authorList>
            <person name="Grouzdev D.S."/>
            <person name="Krutkina M.S."/>
        </authorList>
    </citation>
    <scope>NUCLEOTIDE SEQUENCE [LARGE SCALE GENOMIC DNA]</scope>
    <source>
        <strain evidence="1 2">RmlP001</strain>
    </source>
</reference>
<proteinExistence type="predicted"/>
<dbReference type="EMBL" id="QYBC01000033">
    <property type="protein sequence ID" value="RYB01607.1"/>
    <property type="molecule type" value="Genomic_DNA"/>
</dbReference>
<protein>
    <submittedName>
        <fullName evidence="1">Uncharacterized protein</fullName>
    </submittedName>
</protein>
<organism evidence="1 2">
    <name type="scientific">Lichenibacterium ramalinae</name>
    <dbReference type="NCBI Taxonomy" id="2316527"/>
    <lineage>
        <taxon>Bacteria</taxon>
        <taxon>Pseudomonadati</taxon>
        <taxon>Pseudomonadota</taxon>
        <taxon>Alphaproteobacteria</taxon>
        <taxon>Hyphomicrobiales</taxon>
        <taxon>Lichenihabitantaceae</taxon>
        <taxon>Lichenibacterium</taxon>
    </lineage>
</organism>
<dbReference type="Proteomes" id="UP000289411">
    <property type="component" value="Unassembled WGS sequence"/>
</dbReference>
<dbReference type="Pfam" id="PF11033">
    <property type="entry name" value="ComJ"/>
    <property type="match status" value="1"/>
</dbReference>
<dbReference type="RefSeq" id="WP_129221988.1">
    <property type="nucleotide sequence ID" value="NZ_QYBC01000033.1"/>
</dbReference>